<dbReference type="EMBL" id="VSZS01000054">
    <property type="protein sequence ID" value="TYR34995.1"/>
    <property type="molecule type" value="Genomic_DNA"/>
</dbReference>
<dbReference type="OrthoDB" id="7630100at2"/>
<proteinExistence type="predicted"/>
<accession>A0A5D4H6C9</accession>
<dbReference type="Proteomes" id="UP000323258">
    <property type="component" value="Unassembled WGS sequence"/>
</dbReference>
<organism evidence="1 2">
    <name type="scientific">Neoaquamicrobium microcysteis</name>
    <dbReference type="NCBI Taxonomy" id="2682781"/>
    <lineage>
        <taxon>Bacteria</taxon>
        <taxon>Pseudomonadati</taxon>
        <taxon>Pseudomonadota</taxon>
        <taxon>Alphaproteobacteria</taxon>
        <taxon>Hyphomicrobiales</taxon>
        <taxon>Phyllobacteriaceae</taxon>
        <taxon>Neoaquamicrobium</taxon>
    </lineage>
</organism>
<name>A0A5D4H6C9_9HYPH</name>
<reference evidence="1 2" key="1">
    <citation type="submission" date="2019-08" db="EMBL/GenBank/DDBJ databases">
        <authorList>
            <person name="Seo Y.L."/>
        </authorList>
    </citation>
    <scope>NUCLEOTIDE SEQUENCE [LARGE SCALE GENOMIC DNA]</scope>
    <source>
        <strain evidence="1 2">MaA-C15</strain>
    </source>
</reference>
<reference evidence="1 2" key="2">
    <citation type="submission" date="2019-09" db="EMBL/GenBank/DDBJ databases">
        <title>Mesorhizobium sp. MaA-C15 isolated from Microcystis aeruginosa.</title>
        <authorList>
            <person name="Jeong S.E."/>
            <person name="Jin H.M."/>
            <person name="Jeon C.O."/>
        </authorList>
    </citation>
    <scope>NUCLEOTIDE SEQUENCE [LARGE SCALE GENOMIC DNA]</scope>
    <source>
        <strain evidence="1 2">MaA-C15</strain>
    </source>
</reference>
<sequence>MFLAASALPANAESFRADYSVTLLGLPVAKARFDSTFTDDRFVIEGSLQSSGLARIFDRTRGTTRVEGAIHRGEVRPRAFRSNYESGRKKSRTTIRFARGGVSSYENTPEPRRGNTWVPVSESHLRAALDPLSSTLIRTDDPAKVCNRTVSIFDGEMRADLRLTPRAAPKDGRVTCDARFVPVSGYRKGRKQIDFLQNESRITISFARLGGTGFYTPVDASIGTQIGTLRVTANRIETR</sequence>
<dbReference type="AlphaFoldDB" id="A0A5D4H6C9"/>
<protein>
    <submittedName>
        <fullName evidence="1">DUF3108 domain-containing protein</fullName>
    </submittedName>
</protein>
<dbReference type="Pfam" id="PF11306">
    <property type="entry name" value="DUF3108"/>
    <property type="match status" value="1"/>
</dbReference>
<gene>
    <name evidence="1" type="ORF">FY036_03825</name>
</gene>
<keyword evidence="2" id="KW-1185">Reference proteome</keyword>
<evidence type="ECO:0000313" key="2">
    <source>
        <dbReference type="Proteomes" id="UP000323258"/>
    </source>
</evidence>
<dbReference type="InterPro" id="IPR021457">
    <property type="entry name" value="DUF3108"/>
</dbReference>
<comment type="caution">
    <text evidence="1">The sequence shown here is derived from an EMBL/GenBank/DDBJ whole genome shotgun (WGS) entry which is preliminary data.</text>
</comment>
<evidence type="ECO:0000313" key="1">
    <source>
        <dbReference type="EMBL" id="TYR34995.1"/>
    </source>
</evidence>